<dbReference type="AlphaFoldDB" id="F4QBA5"/>
<dbReference type="Pfam" id="PF12796">
    <property type="entry name" value="Ank_2"/>
    <property type="match status" value="1"/>
</dbReference>
<keyword evidence="3" id="KW-1185">Reference proteome</keyword>
<feature type="compositionally biased region" description="Low complexity" evidence="1">
    <location>
        <begin position="285"/>
        <end position="320"/>
    </location>
</feature>
<evidence type="ECO:0000313" key="3">
    <source>
        <dbReference type="Proteomes" id="UP000007797"/>
    </source>
</evidence>
<feature type="region of interest" description="Disordered" evidence="1">
    <location>
        <begin position="151"/>
        <end position="170"/>
    </location>
</feature>
<dbReference type="InterPro" id="IPR052050">
    <property type="entry name" value="SecEffector_AnkRepeat"/>
</dbReference>
<dbReference type="KEGG" id="dfa:DFA_10750"/>
<organism evidence="2 3">
    <name type="scientific">Cavenderia fasciculata</name>
    <name type="common">Slime mold</name>
    <name type="synonym">Dictyostelium fasciculatum</name>
    <dbReference type="NCBI Taxonomy" id="261658"/>
    <lineage>
        <taxon>Eukaryota</taxon>
        <taxon>Amoebozoa</taxon>
        <taxon>Evosea</taxon>
        <taxon>Eumycetozoa</taxon>
        <taxon>Dictyostelia</taxon>
        <taxon>Acytosteliales</taxon>
        <taxon>Cavenderiaceae</taxon>
        <taxon>Cavenderia</taxon>
    </lineage>
</organism>
<name>F4QBA5_CACFS</name>
<accession>F4QBA5</accession>
<reference evidence="3" key="1">
    <citation type="journal article" date="2011" name="Genome Res.">
        <title>Phylogeny-wide analysis of social amoeba genomes highlights ancient origins for complex intercellular communication.</title>
        <authorList>
            <person name="Heidel A.J."/>
            <person name="Lawal H.M."/>
            <person name="Felder M."/>
            <person name="Schilde C."/>
            <person name="Helps N.R."/>
            <person name="Tunggal B."/>
            <person name="Rivero F."/>
            <person name="John U."/>
            <person name="Schleicher M."/>
            <person name="Eichinger L."/>
            <person name="Platzer M."/>
            <person name="Noegel A.A."/>
            <person name="Schaap P."/>
            <person name="Gloeckner G."/>
        </authorList>
    </citation>
    <scope>NUCLEOTIDE SEQUENCE [LARGE SCALE GENOMIC DNA]</scope>
    <source>
        <strain evidence="3">SH3</strain>
    </source>
</reference>
<dbReference type="PANTHER" id="PTHR46586">
    <property type="entry name" value="ANKYRIN REPEAT-CONTAINING PROTEIN"/>
    <property type="match status" value="1"/>
</dbReference>
<proteinExistence type="predicted"/>
<evidence type="ECO:0000313" key="2">
    <source>
        <dbReference type="EMBL" id="EGG14877.1"/>
    </source>
</evidence>
<dbReference type="InterPro" id="IPR036770">
    <property type="entry name" value="Ankyrin_rpt-contain_sf"/>
</dbReference>
<dbReference type="Gene3D" id="1.25.40.20">
    <property type="entry name" value="Ankyrin repeat-containing domain"/>
    <property type="match status" value="1"/>
</dbReference>
<protein>
    <recommendedName>
        <fullName evidence="4">Ankyrin repeat-containing protein</fullName>
    </recommendedName>
</protein>
<feature type="compositionally biased region" description="Basic and acidic residues" evidence="1">
    <location>
        <begin position="324"/>
        <end position="333"/>
    </location>
</feature>
<gene>
    <name evidence="2" type="ORF">DFA_10750</name>
</gene>
<sequence length="938" mass="108918">MFGFFQPNGAAAAVEEKSEAEKAKNKREHQQRKDDLMRCLKFVIHNSSLRRKVFDDVKVINRLMMLHQWGNPILKSITWNEMLDYPLMLIRYDYYEEFKKSIFREEQRYSKFKWFDTTKPSIEEGESTNGQVLQVQDQDGGREFKKVKPTLLSESDSPSSDTVSSSSSSPPFIPNLQLILKTICTKRYNFWHSQNWNNSPNVGQMPFKLAKELIDFIMQRYGKYMKEVYYYLESAASQYFEPELYSHVYETYLSKVKLYKDQTQNYQVQSFNIFKSFKEIKKIKQQQQNNKENNNNNQNNQNNNNNNNNMYNNHNNNNNNLKRKSPELEDESKLNNTGNHDFNNIGDLKIPTLITNLKKSILIAMGGGENEKCYKILVRMHKMSLEDSRFDEIFEPPLMQHVCQRGFVKGAKFIHENRNESCSASLLDWAIQSNNIILFNYLLDKKNTSATSNAMDTAAQNGNLEMIRLLHENRTEGCTMKALEGAIRNNKVDIIRFLLNNRSEGYSPSMMDNIYHKETMDLFIERGIITMTQVVDDILTKNKYTNFAKHMITKYIDEHGDIDIPDNNSNIYSLAIQQNEMAFLEKLLSFRKKKDNYYDLYERAIVLRSITVFKWLDEHGYDVIIPNAELSPSPPPPPPQTLFTNPFGPQPTGGLFGSNVFANQSKGLFYLVACNFDSPLEMYKLLNARGNKYKSKNGHLEQHALERELTRASNITSNNNMSVAIEGTIQNIKYLVEQVKVTITHHNLLLSITSGSVKLLRYLVRAYKFQQQMMTDIQLDNGYQTTTSLEEIMRYEPDLTDDEIYQVFKPIFKDIVLELSIHMSKLTEQNRFEMFKFNLINLHASGFAFTKTLMQSVVTTNTMDALRFLHFNSSEGCHPHLIHQSYGYPHIAEFLVSHMSQTFIDMVPPAGNYQGGTLIHELFARYLSKKDINNSIPK</sequence>
<dbReference type="SUPFAM" id="SSF48403">
    <property type="entry name" value="Ankyrin repeat"/>
    <property type="match status" value="1"/>
</dbReference>
<evidence type="ECO:0008006" key="4">
    <source>
        <dbReference type="Google" id="ProtNLM"/>
    </source>
</evidence>
<dbReference type="GeneID" id="14866949"/>
<dbReference type="EMBL" id="GL883027">
    <property type="protein sequence ID" value="EGG14877.1"/>
    <property type="molecule type" value="Genomic_DNA"/>
</dbReference>
<dbReference type="InterPro" id="IPR002110">
    <property type="entry name" value="Ankyrin_rpt"/>
</dbReference>
<feature type="region of interest" description="Disordered" evidence="1">
    <location>
        <begin position="284"/>
        <end position="341"/>
    </location>
</feature>
<evidence type="ECO:0000256" key="1">
    <source>
        <dbReference type="SAM" id="MobiDB-lite"/>
    </source>
</evidence>
<dbReference type="PANTHER" id="PTHR46586:SF1">
    <property type="entry name" value="ANKYRIN REPEAT-CONTAINING PROTEIN"/>
    <property type="match status" value="1"/>
</dbReference>
<dbReference type="RefSeq" id="XP_004351393.1">
    <property type="nucleotide sequence ID" value="XM_004351341.1"/>
</dbReference>
<dbReference type="Proteomes" id="UP000007797">
    <property type="component" value="Unassembled WGS sequence"/>
</dbReference>